<dbReference type="AlphaFoldDB" id="A0AAW2NCI4"/>
<reference evidence="1" key="1">
    <citation type="submission" date="2020-06" db="EMBL/GenBank/DDBJ databases">
        <authorList>
            <person name="Li T."/>
            <person name="Hu X."/>
            <person name="Zhang T."/>
            <person name="Song X."/>
            <person name="Zhang H."/>
            <person name="Dai N."/>
            <person name="Sheng W."/>
            <person name="Hou X."/>
            <person name="Wei L."/>
        </authorList>
    </citation>
    <scope>NUCLEOTIDE SEQUENCE</scope>
    <source>
        <strain evidence="1">KEN8</strain>
        <tissue evidence="1">Leaf</tissue>
    </source>
</reference>
<gene>
    <name evidence="1" type="ORF">Scaly_1811600</name>
</gene>
<evidence type="ECO:0000313" key="1">
    <source>
        <dbReference type="EMBL" id="KAL0341490.1"/>
    </source>
</evidence>
<dbReference type="PANTHER" id="PTHR15140">
    <property type="entry name" value="TUBULIN-SPECIFIC CHAPERONE E"/>
    <property type="match status" value="1"/>
</dbReference>
<dbReference type="InterPro" id="IPR032675">
    <property type="entry name" value="LRR_dom_sf"/>
</dbReference>
<dbReference type="Gene3D" id="3.80.10.10">
    <property type="entry name" value="Ribonuclease Inhibitor"/>
    <property type="match status" value="1"/>
</dbReference>
<organism evidence="1">
    <name type="scientific">Sesamum calycinum</name>
    <dbReference type="NCBI Taxonomy" id="2727403"/>
    <lineage>
        <taxon>Eukaryota</taxon>
        <taxon>Viridiplantae</taxon>
        <taxon>Streptophyta</taxon>
        <taxon>Embryophyta</taxon>
        <taxon>Tracheophyta</taxon>
        <taxon>Spermatophyta</taxon>
        <taxon>Magnoliopsida</taxon>
        <taxon>eudicotyledons</taxon>
        <taxon>Gunneridae</taxon>
        <taxon>Pentapetalae</taxon>
        <taxon>asterids</taxon>
        <taxon>lamiids</taxon>
        <taxon>Lamiales</taxon>
        <taxon>Pedaliaceae</taxon>
        <taxon>Sesamum</taxon>
    </lineage>
</organism>
<comment type="caution">
    <text evidence="1">The sequence shown here is derived from an EMBL/GenBank/DDBJ whole genome shotgun (WGS) entry which is preliminary data.</text>
</comment>
<name>A0AAW2NCI4_9LAMI</name>
<proteinExistence type="predicted"/>
<dbReference type="SUPFAM" id="SSF52047">
    <property type="entry name" value="RNI-like"/>
    <property type="match status" value="1"/>
</dbReference>
<sequence length="125" mass="14233">MTLIGSLPNLEILNLWNNAFKGYEWSPVEGQFLCLKQLSIQGRYPVRWIAESIHFPNLERLFLDGMNNLEEIPSDIGNIATLNYINLFECNVSVINSAKQILEEQQSNGNEDILLGFDMVPNVFS</sequence>
<accession>A0AAW2NCI4</accession>
<protein>
    <submittedName>
        <fullName evidence="1">Late blight resistance proteinR1A-10</fullName>
    </submittedName>
</protein>
<dbReference type="EMBL" id="JACGWM010000011">
    <property type="protein sequence ID" value="KAL0341490.1"/>
    <property type="molecule type" value="Genomic_DNA"/>
</dbReference>
<dbReference type="PANTHER" id="PTHR15140:SF33">
    <property type="entry name" value="LATE BLIGHT RESISTANCE PROTEIN HOMOLOG R1A-3 ISOFORM X1"/>
    <property type="match status" value="1"/>
</dbReference>
<reference evidence="1" key="2">
    <citation type="journal article" date="2024" name="Plant">
        <title>Genomic evolution and insights into agronomic trait innovations of Sesamum species.</title>
        <authorList>
            <person name="Miao H."/>
            <person name="Wang L."/>
            <person name="Qu L."/>
            <person name="Liu H."/>
            <person name="Sun Y."/>
            <person name="Le M."/>
            <person name="Wang Q."/>
            <person name="Wei S."/>
            <person name="Zheng Y."/>
            <person name="Lin W."/>
            <person name="Duan Y."/>
            <person name="Cao H."/>
            <person name="Xiong S."/>
            <person name="Wang X."/>
            <person name="Wei L."/>
            <person name="Li C."/>
            <person name="Ma Q."/>
            <person name="Ju M."/>
            <person name="Zhao R."/>
            <person name="Li G."/>
            <person name="Mu C."/>
            <person name="Tian Q."/>
            <person name="Mei H."/>
            <person name="Zhang T."/>
            <person name="Gao T."/>
            <person name="Zhang H."/>
        </authorList>
    </citation>
    <scope>NUCLEOTIDE SEQUENCE</scope>
    <source>
        <strain evidence="1">KEN8</strain>
    </source>
</reference>